<keyword evidence="6" id="KW-0732">Signal</keyword>
<feature type="chain" id="PRO_5019103306" description="Glutamyl-tRNA(Gln) amidotransferase subunit A, mitochondrial" evidence="6">
    <location>
        <begin position="21"/>
        <end position="529"/>
    </location>
</feature>
<evidence type="ECO:0000256" key="1">
    <source>
        <dbReference type="ARBA" id="ARBA00022598"/>
    </source>
</evidence>
<feature type="active site" description="Acyl-ester intermediate" evidence="5">
    <location>
        <position position="193"/>
    </location>
</feature>
<dbReference type="EMBL" id="RBNI01005978">
    <property type="protein sequence ID" value="RUP46351.1"/>
    <property type="molecule type" value="Genomic_DNA"/>
</dbReference>
<comment type="subcellular location">
    <subcellularLocation>
        <location evidence="5">Mitochondrion</location>
    </subcellularLocation>
</comment>
<comment type="function">
    <text evidence="5">Allows the formation of correctly charged Gln-tRNA(Gln) through the transamidation of misacylated Glu-tRNA(Gln) in the mitochondria. The reaction takes place in the presence of glutamine and ATP through an activated gamma-phospho-Glu-tRNA(Gln).</text>
</comment>
<dbReference type="SUPFAM" id="SSF75304">
    <property type="entry name" value="Amidase signature (AS) enzymes"/>
    <property type="match status" value="2"/>
</dbReference>
<reference evidence="8 9" key="1">
    <citation type="journal article" date="2018" name="New Phytol.">
        <title>Phylogenomics of Endogonaceae and evolution of mycorrhizas within Mucoromycota.</title>
        <authorList>
            <person name="Chang Y."/>
            <person name="Desiro A."/>
            <person name="Na H."/>
            <person name="Sandor L."/>
            <person name="Lipzen A."/>
            <person name="Clum A."/>
            <person name="Barry K."/>
            <person name="Grigoriev I.V."/>
            <person name="Martin F.M."/>
            <person name="Stajich J.E."/>
            <person name="Smith M.E."/>
            <person name="Bonito G."/>
            <person name="Spatafora J.W."/>
        </authorList>
    </citation>
    <scope>NUCLEOTIDE SEQUENCE [LARGE SCALE GENOMIC DNA]</scope>
    <source>
        <strain evidence="8 9">GMNB39</strain>
    </source>
</reference>
<dbReference type="GO" id="GO:0070681">
    <property type="term" value="P:glutaminyl-tRNAGln biosynthesis via transamidation"/>
    <property type="evidence" value="ECO:0007669"/>
    <property type="project" value="UniProtKB-UniRule"/>
</dbReference>
<comment type="catalytic activity">
    <reaction evidence="5">
        <text>L-glutamyl-tRNA(Gln) + L-glutamine + ATP + H2O = L-glutaminyl-tRNA(Gln) + L-glutamate + ADP + phosphate + H(+)</text>
        <dbReference type="Rhea" id="RHEA:17521"/>
        <dbReference type="Rhea" id="RHEA-COMP:9681"/>
        <dbReference type="Rhea" id="RHEA-COMP:9684"/>
        <dbReference type="ChEBI" id="CHEBI:15377"/>
        <dbReference type="ChEBI" id="CHEBI:15378"/>
        <dbReference type="ChEBI" id="CHEBI:29985"/>
        <dbReference type="ChEBI" id="CHEBI:30616"/>
        <dbReference type="ChEBI" id="CHEBI:43474"/>
        <dbReference type="ChEBI" id="CHEBI:58359"/>
        <dbReference type="ChEBI" id="CHEBI:78520"/>
        <dbReference type="ChEBI" id="CHEBI:78521"/>
        <dbReference type="ChEBI" id="CHEBI:456216"/>
        <dbReference type="EC" id="6.3.5.7"/>
    </reaction>
</comment>
<dbReference type="Proteomes" id="UP000268093">
    <property type="component" value="Unassembled WGS sequence"/>
</dbReference>
<dbReference type="EC" id="6.3.5.7" evidence="5"/>
<dbReference type="InterPro" id="IPR036928">
    <property type="entry name" value="AS_sf"/>
</dbReference>
<keyword evidence="5" id="KW-0496">Mitochondrion</keyword>
<dbReference type="GO" id="GO:0050567">
    <property type="term" value="F:glutaminyl-tRNA synthase (glutamine-hydrolyzing) activity"/>
    <property type="evidence" value="ECO:0007669"/>
    <property type="project" value="UniProtKB-UniRule"/>
</dbReference>
<comment type="caution">
    <text evidence="5">Lacks conserved residue(s) required for the propagation of feature annotation.</text>
</comment>
<keyword evidence="3 5" id="KW-0067">ATP-binding</keyword>
<comment type="caution">
    <text evidence="8">The sequence shown here is derived from an EMBL/GenBank/DDBJ whole genome shotgun (WGS) entry which is preliminary data.</text>
</comment>
<keyword evidence="1 5" id="KW-0436">Ligase</keyword>
<protein>
    <recommendedName>
        <fullName evidence="5">Glutamyl-tRNA(Gln) amidotransferase subunit A, mitochondrial</fullName>
        <shortName evidence="5">Glu-AdT subunit A</shortName>
        <ecNumber evidence="5">6.3.5.7</ecNumber>
    </recommendedName>
</protein>
<feature type="active site" description="Charge relay system" evidence="5">
    <location>
        <position position="130"/>
    </location>
</feature>
<feature type="signal peptide" evidence="6">
    <location>
        <begin position="1"/>
        <end position="20"/>
    </location>
</feature>
<dbReference type="GO" id="GO:0032543">
    <property type="term" value="P:mitochondrial translation"/>
    <property type="evidence" value="ECO:0007669"/>
    <property type="project" value="UniProtKB-UniRule"/>
</dbReference>
<evidence type="ECO:0000256" key="3">
    <source>
        <dbReference type="ARBA" id="ARBA00022840"/>
    </source>
</evidence>
<sequence>MAKWWVIFIADIFWKSTVKSRWSASRGERQLLYDADQLVVRICHSQRILHQSTSRVTFTYVQDFTSPYDATVVHLLRKARAVVMGKTNLDEFGMGSANIYSTFGPVYNPHDLGKGQGLGSPSERRVAGGSSGGSAAAVASGMCFATRTNWSACVIQIMVVCRLQTTPIWSTSSILFLCRPYITGALGSDTGGSVRLPASYCGIVGFKPSYGRCSRWGLIAYANSLDTVGLLARTVRDAEIVYDIISEHDDRDPTSMPIDIKKHVDAIAPGFESITGDLEDLTGLRIGIPQEYFVSELAPAIVQLWRDGIAHLRDRGATIVPVSMPNTRHALSAYYVLASAEASSNLARFDGLRYGHRSDKGSFKNDTLPYADTRTEGFGPEVRRRIILGTYVLTAGSYKNYFLQAQKVRRLVQEDFDHVFLFPNPVHHHPLPTDTSSGVHVLLTPAAISTAPKMQDCFPSADETSNAKNPVDAYVGDVMTVPASLAGIPAIVVPFGASPLDGYPIGLQLMAQYGDERTLLRVAATLERR</sequence>
<comment type="similarity">
    <text evidence="5">Belongs to the amidase family. GatA subfamily.</text>
</comment>
<dbReference type="GO" id="GO:0030956">
    <property type="term" value="C:glutamyl-tRNA(Gln) amidotransferase complex"/>
    <property type="evidence" value="ECO:0007669"/>
    <property type="project" value="UniProtKB-UniRule"/>
</dbReference>
<comment type="subunit">
    <text evidence="5">Subunit of the heterotrimeric GatCAB amidotransferase (AdT) complex, composed of A, B and C subunits.</text>
</comment>
<evidence type="ECO:0000256" key="5">
    <source>
        <dbReference type="HAMAP-Rule" id="MF_03150"/>
    </source>
</evidence>
<keyword evidence="4 5" id="KW-0648">Protein biosynthesis</keyword>
<dbReference type="GO" id="GO:0005524">
    <property type="term" value="F:ATP binding"/>
    <property type="evidence" value="ECO:0007669"/>
    <property type="project" value="UniProtKB-KW"/>
</dbReference>
<dbReference type="InterPro" id="IPR004412">
    <property type="entry name" value="GatA"/>
</dbReference>
<dbReference type="OrthoDB" id="421993at2759"/>
<accession>A0A433D6W8</accession>
<dbReference type="InterPro" id="IPR023631">
    <property type="entry name" value="Amidase_dom"/>
</dbReference>
<dbReference type="HAMAP" id="MF_00120">
    <property type="entry name" value="GatA"/>
    <property type="match status" value="1"/>
</dbReference>
<name>A0A433D6W8_9FUNG</name>
<evidence type="ECO:0000259" key="7">
    <source>
        <dbReference type="Pfam" id="PF01425"/>
    </source>
</evidence>
<feature type="domain" description="Amidase" evidence="7">
    <location>
        <begin position="183"/>
        <end position="520"/>
    </location>
</feature>
<dbReference type="GO" id="GO:0005739">
    <property type="term" value="C:mitochondrion"/>
    <property type="evidence" value="ECO:0007669"/>
    <property type="project" value="UniProtKB-SubCell"/>
</dbReference>
<feature type="domain" description="Amidase" evidence="7">
    <location>
        <begin position="60"/>
        <end position="144"/>
    </location>
</feature>
<dbReference type="PANTHER" id="PTHR11895:SF7">
    <property type="entry name" value="GLUTAMYL-TRNA(GLN) AMIDOTRANSFERASE SUBUNIT A, MITOCHONDRIAL"/>
    <property type="match status" value="1"/>
</dbReference>
<proteinExistence type="inferred from homology"/>
<evidence type="ECO:0000256" key="4">
    <source>
        <dbReference type="ARBA" id="ARBA00022917"/>
    </source>
</evidence>
<organism evidence="8 9">
    <name type="scientific">Jimgerdemannia flammicorona</name>
    <dbReference type="NCBI Taxonomy" id="994334"/>
    <lineage>
        <taxon>Eukaryota</taxon>
        <taxon>Fungi</taxon>
        <taxon>Fungi incertae sedis</taxon>
        <taxon>Mucoromycota</taxon>
        <taxon>Mucoromycotina</taxon>
        <taxon>Endogonomycetes</taxon>
        <taxon>Endogonales</taxon>
        <taxon>Endogonaceae</taxon>
        <taxon>Jimgerdemannia</taxon>
    </lineage>
</organism>
<dbReference type="Gene3D" id="3.90.1300.10">
    <property type="entry name" value="Amidase signature (AS) domain"/>
    <property type="match status" value="1"/>
</dbReference>
<dbReference type="AlphaFoldDB" id="A0A433D6W8"/>
<keyword evidence="9" id="KW-1185">Reference proteome</keyword>
<dbReference type="InterPro" id="IPR000120">
    <property type="entry name" value="Amidase"/>
</dbReference>
<keyword evidence="2 5" id="KW-0547">Nucleotide-binding</keyword>
<evidence type="ECO:0000313" key="8">
    <source>
        <dbReference type="EMBL" id="RUP46351.1"/>
    </source>
</evidence>
<dbReference type="PANTHER" id="PTHR11895">
    <property type="entry name" value="TRANSAMIDASE"/>
    <property type="match status" value="1"/>
</dbReference>
<evidence type="ECO:0000256" key="2">
    <source>
        <dbReference type="ARBA" id="ARBA00022741"/>
    </source>
</evidence>
<evidence type="ECO:0000256" key="6">
    <source>
        <dbReference type="SAM" id="SignalP"/>
    </source>
</evidence>
<gene>
    <name evidence="8" type="ORF">BC936DRAFT_147057</name>
</gene>
<evidence type="ECO:0000313" key="9">
    <source>
        <dbReference type="Proteomes" id="UP000268093"/>
    </source>
</evidence>
<dbReference type="Pfam" id="PF01425">
    <property type="entry name" value="Amidase"/>
    <property type="match status" value="2"/>
</dbReference>